<gene>
    <name evidence="2" type="ORF">BD626DRAFT_518764</name>
</gene>
<dbReference type="SUPFAM" id="SSF111331">
    <property type="entry name" value="NAD kinase/diacylglycerol kinase-like"/>
    <property type="match status" value="1"/>
</dbReference>
<dbReference type="EMBL" id="VDMD01000064">
    <property type="protein sequence ID" value="TRM56629.1"/>
    <property type="molecule type" value="Genomic_DNA"/>
</dbReference>
<comment type="caution">
    <text evidence="2">The sequence shown here is derived from an EMBL/GenBank/DDBJ whole genome shotgun (WGS) entry which is preliminary data.</text>
</comment>
<evidence type="ECO:0000313" key="3">
    <source>
        <dbReference type="Proteomes" id="UP000320762"/>
    </source>
</evidence>
<dbReference type="STRING" id="97359.A0A550BVP8"/>
<protein>
    <recommendedName>
        <fullName evidence="1">DAGKc domain-containing protein</fullName>
    </recommendedName>
</protein>
<sequence length="401" mass="43007">MLLVIYNPACGDRTAKSFVDANVLPLLTDAGKTPDKVVATDLSVPELHPAAIVKEALETSEDDVSIILASGDGTLNDIVSVLSVNPAVGPKSGEHFRLCLALVPSGTANAMYSSLFPPSSEHEAKDPAYRLRSVQALIAGGQTVPLTLAITTFSAHPSARKPPRASVSCVVTSTALHACILHSSEALRESHPGIERFKLAAQENSAKWYNAHAKILPAAGAKYVQVYDPATRAFVRHPDSDRVDPIVDLYGPFIYFLSAINVDRLEPVFRVAPLAGARGQTVPSLDVVVVRPMEDPTMTWDAPETRAAFVEKIWKVMGAAYQDGKHIDLRYNEEGEIVEGGEGPPVVEYFRCGGWEWMPDDIDADAHLVCNDGAISHLDPGGRVVCVAARATSAGGFMIYA</sequence>
<dbReference type="GO" id="GO:0016301">
    <property type="term" value="F:kinase activity"/>
    <property type="evidence" value="ECO:0007669"/>
    <property type="project" value="InterPro"/>
</dbReference>
<dbReference type="Gene3D" id="3.40.50.10330">
    <property type="entry name" value="Probable inorganic polyphosphate/atp-NAD kinase, domain 1"/>
    <property type="match status" value="1"/>
</dbReference>
<dbReference type="InterPro" id="IPR016064">
    <property type="entry name" value="NAD/diacylglycerol_kinase_sf"/>
</dbReference>
<accession>A0A550BVP8</accession>
<dbReference type="Proteomes" id="UP000320762">
    <property type="component" value="Unassembled WGS sequence"/>
</dbReference>
<evidence type="ECO:0000259" key="1">
    <source>
        <dbReference type="PROSITE" id="PS50146"/>
    </source>
</evidence>
<dbReference type="Pfam" id="PF00781">
    <property type="entry name" value="DAGK_cat"/>
    <property type="match status" value="1"/>
</dbReference>
<proteinExistence type="predicted"/>
<dbReference type="InterPro" id="IPR017438">
    <property type="entry name" value="ATP-NAD_kinase_N"/>
</dbReference>
<organism evidence="2 3">
    <name type="scientific">Schizophyllum amplum</name>
    <dbReference type="NCBI Taxonomy" id="97359"/>
    <lineage>
        <taxon>Eukaryota</taxon>
        <taxon>Fungi</taxon>
        <taxon>Dikarya</taxon>
        <taxon>Basidiomycota</taxon>
        <taxon>Agaricomycotina</taxon>
        <taxon>Agaricomycetes</taxon>
        <taxon>Agaricomycetidae</taxon>
        <taxon>Agaricales</taxon>
        <taxon>Schizophyllaceae</taxon>
        <taxon>Schizophyllum</taxon>
    </lineage>
</organism>
<name>A0A550BVP8_9AGAR</name>
<evidence type="ECO:0000313" key="2">
    <source>
        <dbReference type="EMBL" id="TRM56629.1"/>
    </source>
</evidence>
<dbReference type="OrthoDB" id="336240at2759"/>
<dbReference type="InterPro" id="IPR001206">
    <property type="entry name" value="Diacylglycerol_kinase_cat_dom"/>
</dbReference>
<keyword evidence="3" id="KW-1185">Reference proteome</keyword>
<dbReference type="AlphaFoldDB" id="A0A550BVP8"/>
<feature type="domain" description="DAGKc" evidence="1">
    <location>
        <begin position="1"/>
        <end position="158"/>
    </location>
</feature>
<reference evidence="2 3" key="1">
    <citation type="journal article" date="2019" name="New Phytol.">
        <title>Comparative genomics reveals unique wood-decay strategies and fruiting body development in the Schizophyllaceae.</title>
        <authorList>
            <person name="Almasi E."/>
            <person name="Sahu N."/>
            <person name="Krizsan K."/>
            <person name="Balint B."/>
            <person name="Kovacs G.M."/>
            <person name="Kiss B."/>
            <person name="Cseklye J."/>
            <person name="Drula E."/>
            <person name="Henrissat B."/>
            <person name="Nagy I."/>
            <person name="Chovatia M."/>
            <person name="Adam C."/>
            <person name="LaButti K."/>
            <person name="Lipzen A."/>
            <person name="Riley R."/>
            <person name="Grigoriev I.V."/>
            <person name="Nagy L.G."/>
        </authorList>
    </citation>
    <scope>NUCLEOTIDE SEQUENCE [LARGE SCALE GENOMIC DNA]</scope>
    <source>
        <strain evidence="2 3">NL-1724</strain>
    </source>
</reference>
<dbReference type="PROSITE" id="PS50146">
    <property type="entry name" value="DAGK"/>
    <property type="match status" value="1"/>
</dbReference>